<proteinExistence type="predicted"/>
<dbReference type="Pfam" id="PF08224">
    <property type="entry name" value="DUF1719"/>
    <property type="match status" value="1"/>
</dbReference>
<evidence type="ECO:0000313" key="1">
    <source>
        <dbReference type="EnsemblPlants" id="EMT33488"/>
    </source>
</evidence>
<dbReference type="SMART" id="SM01157">
    <property type="entry name" value="DUF1719"/>
    <property type="match status" value="1"/>
</dbReference>
<dbReference type="PANTHER" id="PTHR33377">
    <property type="entry name" value="OS10G0134700 PROTEIN-RELATED"/>
    <property type="match status" value="1"/>
</dbReference>
<accession>N1R4E6</accession>
<dbReference type="EnsemblPlants" id="EMT33488">
    <property type="protein sequence ID" value="EMT33488"/>
    <property type="gene ID" value="F775_04653"/>
</dbReference>
<reference evidence="1" key="1">
    <citation type="submission" date="2015-06" db="UniProtKB">
        <authorList>
            <consortium name="EnsemblPlants"/>
        </authorList>
    </citation>
    <scope>IDENTIFICATION</scope>
</reference>
<name>N1R4E6_AEGTA</name>
<dbReference type="InterPro" id="IPR013181">
    <property type="entry name" value="DUF1719"/>
</dbReference>
<protein>
    <submittedName>
        <fullName evidence="1">Uncharacterized protein</fullName>
    </submittedName>
</protein>
<dbReference type="AlphaFoldDB" id="N1R4E6"/>
<organism evidence="1">
    <name type="scientific">Aegilops tauschii</name>
    <name type="common">Tausch's goatgrass</name>
    <name type="synonym">Aegilops squarrosa</name>
    <dbReference type="NCBI Taxonomy" id="37682"/>
    <lineage>
        <taxon>Eukaryota</taxon>
        <taxon>Viridiplantae</taxon>
        <taxon>Streptophyta</taxon>
        <taxon>Embryophyta</taxon>
        <taxon>Tracheophyta</taxon>
        <taxon>Spermatophyta</taxon>
        <taxon>Magnoliopsida</taxon>
        <taxon>Liliopsida</taxon>
        <taxon>Poales</taxon>
        <taxon>Poaceae</taxon>
        <taxon>BOP clade</taxon>
        <taxon>Pooideae</taxon>
        <taxon>Triticodae</taxon>
        <taxon>Triticeae</taxon>
        <taxon>Triticinae</taxon>
        <taxon>Aegilops</taxon>
    </lineage>
</organism>
<dbReference type="PANTHER" id="PTHR33377:SF11">
    <property type="entry name" value="OS04G0105900 PROTEIN"/>
    <property type="match status" value="1"/>
</dbReference>
<sequence>MAEMVKSAIVAEAVNRIISGIAPTSKIEDKTYGGSSGDGGIERLEMARIKMEAALQTSNKWQITDTSIFHWRKKVKHFAQDCDDEARRCRQLFREEDEAEQAARKSSFPRRVAHTTKTFISSFIRRGNDHCSAGRVTAAAVRRFERLADDASEFMRYVQLGGTPRHHLFFDPLIGHIFAGKTLTYQVLHPGGQYHFLRIRSVGFNDRGLEATITYIYEDRKVPKNNFTLGVMMRLSESTDIIGTTVKCLRLVTPHFKCTADVVIREITHLPTQDFSYFAHVQHCDHIHRTLTEWFRPDPLCCQGYDHDVVPSSHGGSNCNNGGGNKFRFSSIFPESVCQVFLLRPMSLSEYLSGSTIVTGHDDTSSLENFVPLKLGILLLPHDSLEDPKSPCPATEVIDGEKQPLTHVNVHPDQLDKILLPKAIDYLHHNDEAMTYQVCWRSNHGSAHLCVEKTSSERTSGARRATRQVEHMKVDSLVTSCEGHDSPLSCEQLEMYISIMSVVSEVDDVVATNMLAKVAADEEGVALDIAATHSPETIRQVLHVSDDVHVDDDIVVAGVPEPNLEDLFTIKLVKYLSNLNALEA</sequence>